<dbReference type="GO" id="GO:0004888">
    <property type="term" value="F:transmembrane signaling receptor activity"/>
    <property type="evidence" value="ECO:0007669"/>
    <property type="project" value="InterPro"/>
</dbReference>
<dbReference type="GO" id="GO:0007165">
    <property type="term" value="P:signal transduction"/>
    <property type="evidence" value="ECO:0007669"/>
    <property type="project" value="UniProtKB-KW"/>
</dbReference>
<dbReference type="GO" id="GO:0006935">
    <property type="term" value="P:chemotaxis"/>
    <property type="evidence" value="ECO:0007669"/>
    <property type="project" value="InterPro"/>
</dbReference>
<evidence type="ECO:0000313" key="6">
    <source>
        <dbReference type="EMBL" id="TLX46459.1"/>
    </source>
</evidence>
<comment type="subcellular location">
    <subcellularLocation>
        <location evidence="1">Membrane</location>
    </subcellularLocation>
</comment>
<reference evidence="6 7" key="1">
    <citation type="submission" date="2018-01" db="EMBL/GenBank/DDBJ databases">
        <title>Co-occurrence of chitin degradation, pigmentation and bioactivity in marine Pseudoalteromonas.</title>
        <authorList>
            <person name="Paulsen S."/>
            <person name="Gram L."/>
            <person name="Machado H."/>
        </authorList>
    </citation>
    <scope>NUCLEOTIDE SEQUENCE [LARGE SCALE GENOMIC DNA]</scope>
    <source>
        <strain evidence="6 7">S3663</strain>
    </source>
</reference>
<evidence type="ECO:0000256" key="2">
    <source>
        <dbReference type="ARBA" id="ARBA00023224"/>
    </source>
</evidence>
<dbReference type="Gene3D" id="1.10.287.950">
    <property type="entry name" value="Methyl-accepting chemotaxis protein"/>
    <property type="match status" value="1"/>
</dbReference>
<keyword evidence="2 4" id="KW-0807">Transducer</keyword>
<evidence type="ECO:0000259" key="5">
    <source>
        <dbReference type="PROSITE" id="PS50111"/>
    </source>
</evidence>
<protein>
    <recommendedName>
        <fullName evidence="5">Methyl-accepting transducer domain-containing protein</fullName>
    </recommendedName>
</protein>
<evidence type="ECO:0000313" key="7">
    <source>
        <dbReference type="Proteomes" id="UP000309186"/>
    </source>
</evidence>
<accession>A0A5R9Q2I7</accession>
<dbReference type="OrthoDB" id="3288815at2"/>
<comment type="caution">
    <text evidence="6">The sequence shown here is derived from an EMBL/GenBank/DDBJ whole genome shotgun (WGS) entry which is preliminary data.</text>
</comment>
<dbReference type="RefSeq" id="WP_138482405.1">
    <property type="nucleotide sequence ID" value="NZ_PPSW01000022.1"/>
</dbReference>
<evidence type="ECO:0000256" key="4">
    <source>
        <dbReference type="PROSITE-ProRule" id="PRU00284"/>
    </source>
</evidence>
<sequence>MQKLVFIGLGTQSALCALVLFNMPSSIITLLIILLAISSTFLFFKLNKSAESTTKSSTLKDPIANTNQADDADLACLENLATVIIPQLSAQINQARNQTKNSIVHMSGEFAVLVQSITHTAEQFEQSDSANIQNVCDDNKTKLNDIISDVNKSTESQQQMTDTVKNLVTRSEQLKSMSTDVSKIAEQTNLLALNASIEAARAGENGRGFAVVADEVRSLANSSGETGHKISELVESITNDMQNSMRLLEEDLKSKQHSASKYEQQINCVVDEWLILSNKMHDKSLALHNDSLEIRNKVSEIMVDLQFQDRVDQIQSSVDSALSVTSEELARFIANRRSCNKATFDHNKISQVLEKTAATNEQRSILSKSDDNIVDDITFL</sequence>
<dbReference type="Proteomes" id="UP000309186">
    <property type="component" value="Unassembled WGS sequence"/>
</dbReference>
<dbReference type="PROSITE" id="PS50111">
    <property type="entry name" value="CHEMOTAXIS_TRANSDUC_2"/>
    <property type="match status" value="1"/>
</dbReference>
<dbReference type="EMBL" id="PPSW01000022">
    <property type="protein sequence ID" value="TLX46459.1"/>
    <property type="molecule type" value="Genomic_DNA"/>
</dbReference>
<name>A0A5R9Q2I7_9GAMM</name>
<dbReference type="InterPro" id="IPR004090">
    <property type="entry name" value="Chemotax_Me-accpt_rcpt"/>
</dbReference>
<dbReference type="PANTHER" id="PTHR32089:SF112">
    <property type="entry name" value="LYSOZYME-LIKE PROTEIN-RELATED"/>
    <property type="match status" value="1"/>
</dbReference>
<dbReference type="Pfam" id="PF00015">
    <property type="entry name" value="MCPsignal"/>
    <property type="match status" value="1"/>
</dbReference>
<proteinExistence type="inferred from homology"/>
<gene>
    <name evidence="6" type="ORF">C1E24_13920</name>
</gene>
<dbReference type="SMART" id="SM00283">
    <property type="entry name" value="MA"/>
    <property type="match status" value="1"/>
</dbReference>
<comment type="similarity">
    <text evidence="3">Belongs to the methyl-accepting chemotaxis (MCP) protein family.</text>
</comment>
<evidence type="ECO:0000256" key="1">
    <source>
        <dbReference type="ARBA" id="ARBA00004370"/>
    </source>
</evidence>
<dbReference type="PANTHER" id="PTHR32089">
    <property type="entry name" value="METHYL-ACCEPTING CHEMOTAXIS PROTEIN MCPB"/>
    <property type="match status" value="1"/>
</dbReference>
<dbReference type="SUPFAM" id="SSF58104">
    <property type="entry name" value="Methyl-accepting chemotaxis protein (MCP) signaling domain"/>
    <property type="match status" value="1"/>
</dbReference>
<evidence type="ECO:0000256" key="3">
    <source>
        <dbReference type="ARBA" id="ARBA00029447"/>
    </source>
</evidence>
<organism evidence="6 7">
    <name type="scientific">Pseudoalteromonas phenolica</name>
    <dbReference type="NCBI Taxonomy" id="161398"/>
    <lineage>
        <taxon>Bacteria</taxon>
        <taxon>Pseudomonadati</taxon>
        <taxon>Pseudomonadota</taxon>
        <taxon>Gammaproteobacteria</taxon>
        <taxon>Alteromonadales</taxon>
        <taxon>Pseudoalteromonadaceae</taxon>
        <taxon>Pseudoalteromonas</taxon>
    </lineage>
</organism>
<dbReference type="InterPro" id="IPR004089">
    <property type="entry name" value="MCPsignal_dom"/>
</dbReference>
<dbReference type="PRINTS" id="PR00260">
    <property type="entry name" value="CHEMTRNSDUCR"/>
</dbReference>
<dbReference type="AlphaFoldDB" id="A0A5R9Q2I7"/>
<dbReference type="GO" id="GO:0016020">
    <property type="term" value="C:membrane"/>
    <property type="evidence" value="ECO:0007669"/>
    <property type="project" value="UniProtKB-SubCell"/>
</dbReference>
<feature type="domain" description="Methyl-accepting transducer" evidence="5">
    <location>
        <begin position="109"/>
        <end position="250"/>
    </location>
</feature>